<dbReference type="SUPFAM" id="SSF69360">
    <property type="entry name" value="Cell wall binding repeat"/>
    <property type="match status" value="1"/>
</dbReference>
<dbReference type="Gene3D" id="2.10.270.10">
    <property type="entry name" value="Cholin Binding"/>
    <property type="match status" value="1"/>
</dbReference>
<evidence type="ECO:0000313" key="2">
    <source>
        <dbReference type="EMBL" id="HJB06650.1"/>
    </source>
</evidence>
<organism evidence="2 3">
    <name type="scientific">Candidatus Enterocloster faecavium</name>
    <dbReference type="NCBI Taxonomy" id="2838560"/>
    <lineage>
        <taxon>Bacteria</taxon>
        <taxon>Bacillati</taxon>
        <taxon>Bacillota</taxon>
        <taxon>Clostridia</taxon>
        <taxon>Lachnospirales</taxon>
        <taxon>Lachnospiraceae</taxon>
        <taxon>Enterocloster</taxon>
    </lineage>
</organism>
<protein>
    <recommendedName>
        <fullName evidence="4">N-acetylmuramoyl-L-alanine amidase family protein</fullName>
    </recommendedName>
</protein>
<name>A0A9D2RJG7_9FIRM</name>
<dbReference type="AlphaFoldDB" id="A0A9D2RJG7"/>
<dbReference type="Proteomes" id="UP000886804">
    <property type="component" value="Unassembled WGS sequence"/>
</dbReference>
<gene>
    <name evidence="2" type="ORF">H9716_02155</name>
</gene>
<sequence length="337" mass="38472">MSGRMHRWRLRKVFGAVALAAVFFMLQGYAGRTVQAADVRRISRISLKFETDIQPGMNFGDETIEISASSERYYVDDYQIMNSGFIWENRMTPRIQVTVMPADGWYFGSIGRDEITLKGGGAVYAKSRWGAGDALLIELTLEPLNRYMEPLSGLRLEPDGAAYWDPVSNAGSYELRVYRDGRVFGNAVTVRSERYSCWEKLITPGNYAVEVRPVNQADPEIKGDWVRSGELQVDPAMAAGFQGRPVTEADGQVIQAVWRQEADGRWWYDRGDGTYPADCWEEIQGKWYCFDSEGYMKTGWFLWEDRWYYCTEKGYMLSNCITEDGYWLGADGAMIVQ</sequence>
<keyword evidence="1" id="KW-0677">Repeat</keyword>
<reference evidence="2" key="1">
    <citation type="journal article" date="2021" name="PeerJ">
        <title>Extensive microbial diversity within the chicken gut microbiome revealed by metagenomics and culture.</title>
        <authorList>
            <person name="Gilroy R."/>
            <person name="Ravi A."/>
            <person name="Getino M."/>
            <person name="Pursley I."/>
            <person name="Horton D.L."/>
            <person name="Alikhan N.F."/>
            <person name="Baker D."/>
            <person name="Gharbi K."/>
            <person name="Hall N."/>
            <person name="Watson M."/>
            <person name="Adriaenssens E.M."/>
            <person name="Foster-Nyarko E."/>
            <person name="Jarju S."/>
            <person name="Secka A."/>
            <person name="Antonio M."/>
            <person name="Oren A."/>
            <person name="Chaudhuri R.R."/>
            <person name="La Ragione R."/>
            <person name="Hildebrand F."/>
            <person name="Pallen M.J."/>
        </authorList>
    </citation>
    <scope>NUCLEOTIDE SEQUENCE</scope>
    <source>
        <strain evidence="2">CHK188-4685</strain>
    </source>
</reference>
<evidence type="ECO:0000256" key="1">
    <source>
        <dbReference type="ARBA" id="ARBA00022737"/>
    </source>
</evidence>
<dbReference type="Pfam" id="PF19085">
    <property type="entry name" value="Choline_bind_2"/>
    <property type="match status" value="1"/>
</dbReference>
<evidence type="ECO:0000313" key="3">
    <source>
        <dbReference type="Proteomes" id="UP000886804"/>
    </source>
</evidence>
<reference evidence="2" key="2">
    <citation type="submission" date="2021-04" db="EMBL/GenBank/DDBJ databases">
        <authorList>
            <person name="Gilroy R."/>
        </authorList>
    </citation>
    <scope>NUCLEOTIDE SEQUENCE</scope>
    <source>
        <strain evidence="2">CHK188-4685</strain>
    </source>
</reference>
<dbReference type="InterPro" id="IPR018337">
    <property type="entry name" value="Cell_wall/Cho-bd_repeat"/>
</dbReference>
<proteinExistence type="predicted"/>
<dbReference type="EMBL" id="DWYS01000027">
    <property type="protein sequence ID" value="HJB06650.1"/>
    <property type="molecule type" value="Genomic_DNA"/>
</dbReference>
<evidence type="ECO:0008006" key="4">
    <source>
        <dbReference type="Google" id="ProtNLM"/>
    </source>
</evidence>
<comment type="caution">
    <text evidence="2">The sequence shown here is derived from an EMBL/GenBank/DDBJ whole genome shotgun (WGS) entry which is preliminary data.</text>
</comment>
<accession>A0A9D2RJG7</accession>